<keyword evidence="5 9" id="KW-0238">DNA-binding</keyword>
<dbReference type="InterPro" id="IPR017970">
    <property type="entry name" value="Homeobox_CS"/>
</dbReference>
<dbReference type="SUPFAM" id="SSF46689">
    <property type="entry name" value="Homeodomain-like"/>
    <property type="match status" value="1"/>
</dbReference>
<gene>
    <name evidence="14" type="ORF">DdX_01308</name>
</gene>
<feature type="domain" description="Homeobox" evidence="12">
    <location>
        <begin position="209"/>
        <end position="269"/>
    </location>
</feature>
<dbReference type="SMART" id="SM00389">
    <property type="entry name" value="HOX"/>
    <property type="match status" value="1"/>
</dbReference>
<protein>
    <submittedName>
        <fullName evidence="14">Homeobox domain-containing protein</fullName>
    </submittedName>
</protein>
<dbReference type="PROSITE" id="PS50071">
    <property type="entry name" value="HOMEOBOX_2"/>
    <property type="match status" value="1"/>
</dbReference>
<feature type="compositionally biased region" description="Polar residues" evidence="11">
    <location>
        <begin position="379"/>
        <end position="388"/>
    </location>
</feature>
<dbReference type="InterPro" id="IPR023339">
    <property type="entry name" value="CVC"/>
</dbReference>
<keyword evidence="6 9" id="KW-0371">Homeobox</keyword>
<evidence type="ECO:0000313" key="15">
    <source>
        <dbReference type="Proteomes" id="UP001201812"/>
    </source>
</evidence>
<comment type="subcellular location">
    <subcellularLocation>
        <location evidence="1 9 10">Nucleus</location>
    </subcellularLocation>
</comment>
<dbReference type="InterPro" id="IPR009057">
    <property type="entry name" value="Homeodomain-like_sf"/>
</dbReference>
<dbReference type="AlphaFoldDB" id="A0AAD4NKB1"/>
<keyword evidence="15" id="KW-1185">Reference proteome</keyword>
<dbReference type="CDD" id="cd00086">
    <property type="entry name" value="homeodomain"/>
    <property type="match status" value="1"/>
</dbReference>
<comment type="similarity">
    <text evidence="2">Belongs to the paired homeobox family.</text>
</comment>
<dbReference type="Pfam" id="PF00046">
    <property type="entry name" value="Homeodomain"/>
    <property type="match status" value="1"/>
</dbReference>
<evidence type="ECO:0000256" key="3">
    <source>
        <dbReference type="ARBA" id="ARBA00022473"/>
    </source>
</evidence>
<feature type="region of interest" description="Disordered" evidence="11">
    <location>
        <begin position="334"/>
        <end position="388"/>
    </location>
</feature>
<dbReference type="GO" id="GO:0005634">
    <property type="term" value="C:nucleus"/>
    <property type="evidence" value="ECO:0007669"/>
    <property type="project" value="UniProtKB-SubCell"/>
</dbReference>
<evidence type="ECO:0000313" key="14">
    <source>
        <dbReference type="EMBL" id="KAI1729089.1"/>
    </source>
</evidence>
<dbReference type="PROSITE" id="PS51496">
    <property type="entry name" value="CVC"/>
    <property type="match status" value="1"/>
</dbReference>
<feature type="DNA-binding region" description="Homeobox" evidence="9">
    <location>
        <begin position="211"/>
        <end position="270"/>
    </location>
</feature>
<dbReference type="FunFam" id="1.10.10.60:FF:000065">
    <property type="entry name" value="Visual system homeobox 1"/>
    <property type="match status" value="1"/>
</dbReference>
<comment type="caution">
    <text evidence="14">The sequence shown here is derived from an EMBL/GenBank/DDBJ whole genome shotgun (WGS) entry which is preliminary data.</text>
</comment>
<dbReference type="EMBL" id="JAKKPZ010000001">
    <property type="protein sequence ID" value="KAI1729089.1"/>
    <property type="molecule type" value="Genomic_DNA"/>
</dbReference>
<evidence type="ECO:0000256" key="11">
    <source>
        <dbReference type="SAM" id="MobiDB-lite"/>
    </source>
</evidence>
<feature type="compositionally biased region" description="Polar residues" evidence="11">
    <location>
        <begin position="339"/>
        <end position="362"/>
    </location>
</feature>
<reference evidence="14" key="1">
    <citation type="submission" date="2022-01" db="EMBL/GenBank/DDBJ databases">
        <title>Genome Sequence Resource for Two Populations of Ditylenchus destructor, the Migratory Endoparasitic Phytonematode.</title>
        <authorList>
            <person name="Zhang H."/>
            <person name="Lin R."/>
            <person name="Xie B."/>
        </authorList>
    </citation>
    <scope>NUCLEOTIDE SEQUENCE</scope>
    <source>
        <strain evidence="14">BazhouSP</strain>
    </source>
</reference>
<name>A0AAD4NKB1_9BILA</name>
<evidence type="ECO:0000259" key="12">
    <source>
        <dbReference type="PROSITE" id="PS50071"/>
    </source>
</evidence>
<dbReference type="Gene3D" id="1.10.10.60">
    <property type="entry name" value="Homeodomain-like"/>
    <property type="match status" value="1"/>
</dbReference>
<keyword evidence="3" id="KW-0217">Developmental protein</keyword>
<feature type="domain" description="CVC" evidence="13">
    <location>
        <begin position="271"/>
        <end position="324"/>
    </location>
</feature>
<accession>A0AAD4NKB1</accession>
<evidence type="ECO:0000256" key="4">
    <source>
        <dbReference type="ARBA" id="ARBA00023015"/>
    </source>
</evidence>
<keyword evidence="8 9" id="KW-0539">Nucleus</keyword>
<organism evidence="14 15">
    <name type="scientific">Ditylenchus destructor</name>
    <dbReference type="NCBI Taxonomy" id="166010"/>
    <lineage>
        <taxon>Eukaryota</taxon>
        <taxon>Metazoa</taxon>
        <taxon>Ecdysozoa</taxon>
        <taxon>Nematoda</taxon>
        <taxon>Chromadorea</taxon>
        <taxon>Rhabditida</taxon>
        <taxon>Tylenchina</taxon>
        <taxon>Tylenchomorpha</taxon>
        <taxon>Sphaerularioidea</taxon>
        <taxon>Anguinidae</taxon>
        <taxon>Anguininae</taxon>
        <taxon>Ditylenchus</taxon>
    </lineage>
</organism>
<keyword evidence="4" id="KW-0805">Transcription regulation</keyword>
<dbReference type="InterPro" id="IPR052294">
    <property type="entry name" value="VSX_homeobox_regulators"/>
</dbReference>
<evidence type="ECO:0000256" key="9">
    <source>
        <dbReference type="PROSITE-ProRule" id="PRU00108"/>
    </source>
</evidence>
<dbReference type="PANTHER" id="PTHR46892:SF3">
    <property type="entry name" value="VISUAL SYSTEM HOMEOBOX 2"/>
    <property type="match status" value="1"/>
</dbReference>
<evidence type="ECO:0000256" key="6">
    <source>
        <dbReference type="ARBA" id="ARBA00023155"/>
    </source>
</evidence>
<dbReference type="GO" id="GO:1990837">
    <property type="term" value="F:sequence-specific double-stranded DNA binding"/>
    <property type="evidence" value="ECO:0007669"/>
    <property type="project" value="TreeGrafter"/>
</dbReference>
<evidence type="ECO:0000259" key="13">
    <source>
        <dbReference type="PROSITE" id="PS51496"/>
    </source>
</evidence>
<proteinExistence type="inferred from homology"/>
<dbReference type="GO" id="GO:0000981">
    <property type="term" value="F:DNA-binding transcription factor activity, RNA polymerase II-specific"/>
    <property type="evidence" value="ECO:0007669"/>
    <property type="project" value="InterPro"/>
</dbReference>
<dbReference type="PANTHER" id="PTHR46892">
    <property type="entry name" value="VISUAL SYSTEM HOMEOBOX 2"/>
    <property type="match status" value="1"/>
</dbReference>
<keyword evidence="7" id="KW-0804">Transcription</keyword>
<evidence type="ECO:0000256" key="10">
    <source>
        <dbReference type="RuleBase" id="RU000682"/>
    </source>
</evidence>
<evidence type="ECO:0000256" key="1">
    <source>
        <dbReference type="ARBA" id="ARBA00004123"/>
    </source>
</evidence>
<evidence type="ECO:0000256" key="5">
    <source>
        <dbReference type="ARBA" id="ARBA00023125"/>
    </source>
</evidence>
<sequence>MTKRLLLPSQKVKFRGMLQSRESMPPNSIAQLAPSFATACVYNNARTPFAIHEILGLAAASTSGGSFPGMMGSTGLPGCSRFSTFDNPSTGTCFMPPPPHSHSSVNNFMEPAAMLSAMPTMGSCQPQLFPLEVNTSFGPGHSSTFDYSCSNIGEGGGLRIYHGTSNTTGTALLNGFTRENSSVLKTNKEIKGANDGLSSLGGTSDNGKRKKRRHRTIFSQFQIDELENAFKEAHYPDMYHREVLSSKTDLPEDRIQVWFQNRRAKWRKTEKTWGKSTIMAEYGLYGAMVRHSLPLPDTITKSTSTDPSESAAPWLLGMHKKSLEAAAHFDSVEQELDNQDLSPNQDHASSPNTKQPPNSTVTYRRAKREETSEDEAAKTNGSVETLTDNSFQRQQATAVVVNNVFAHNLANHYHLSQFNYCS</sequence>
<dbReference type="Proteomes" id="UP001201812">
    <property type="component" value="Unassembled WGS sequence"/>
</dbReference>
<dbReference type="InterPro" id="IPR001356">
    <property type="entry name" value="HD"/>
</dbReference>
<evidence type="ECO:0000256" key="8">
    <source>
        <dbReference type="ARBA" id="ARBA00023242"/>
    </source>
</evidence>
<dbReference type="PROSITE" id="PS00027">
    <property type="entry name" value="HOMEOBOX_1"/>
    <property type="match status" value="1"/>
</dbReference>
<evidence type="ECO:0000256" key="7">
    <source>
        <dbReference type="ARBA" id="ARBA00023163"/>
    </source>
</evidence>
<evidence type="ECO:0000256" key="2">
    <source>
        <dbReference type="ARBA" id="ARBA00005733"/>
    </source>
</evidence>